<organism evidence="1 2">
    <name type="scientific">Providencia rettgeri</name>
    <dbReference type="NCBI Taxonomy" id="587"/>
    <lineage>
        <taxon>Bacteria</taxon>
        <taxon>Pseudomonadati</taxon>
        <taxon>Pseudomonadota</taxon>
        <taxon>Gammaproteobacteria</taxon>
        <taxon>Enterobacterales</taxon>
        <taxon>Morganellaceae</taxon>
        <taxon>Providencia</taxon>
    </lineage>
</organism>
<dbReference type="SUPFAM" id="SSF49401">
    <property type="entry name" value="Bacterial adhesins"/>
    <property type="match status" value="1"/>
</dbReference>
<gene>
    <name evidence="1" type="ORF">CHI95_18465</name>
</gene>
<dbReference type="Gene3D" id="2.60.40.1090">
    <property type="entry name" value="Fimbrial-type adhesion domain"/>
    <property type="match status" value="1"/>
</dbReference>
<proteinExistence type="predicted"/>
<dbReference type="InterPro" id="IPR008966">
    <property type="entry name" value="Adhesion_dom_sf"/>
</dbReference>
<evidence type="ECO:0000313" key="1">
    <source>
        <dbReference type="EMBL" id="OZS73107.1"/>
    </source>
</evidence>
<dbReference type="InterPro" id="IPR036937">
    <property type="entry name" value="Adhesion_dom_fimbrial_sf"/>
</dbReference>
<reference evidence="1 2" key="1">
    <citation type="submission" date="2017-07" db="EMBL/GenBank/DDBJ databases">
        <title>blaIMP-27 on transferable plasmids in Proteus mirabilis and Providencia rettgeri.</title>
        <authorList>
            <person name="Potter R."/>
        </authorList>
    </citation>
    <scope>NUCLEOTIDE SEQUENCE [LARGE SCALE GENOMIC DNA]</scope>
    <source>
        <strain evidence="1 2">PR1</strain>
    </source>
</reference>
<comment type="caution">
    <text evidence="1">The sequence shown here is derived from an EMBL/GenBank/DDBJ whole genome shotgun (WGS) entry which is preliminary data.</text>
</comment>
<dbReference type="PANTHER" id="PTHR33420:SF26">
    <property type="entry name" value="FIMBRIAL SUBUNIT"/>
    <property type="match status" value="1"/>
</dbReference>
<sequence length="195" mass="21732">MLSHHGVDRPRGVYFNGYNMITKKKEIILSLCFFLLLPFFKNASANNSMDLIMQGSIMDTACSIDTGSYEQSIDMGILPLSLIQQKGQGQAHDFFITLIGCKLTSYTGEPWKTFEVSFDGPVNGDFFSVSGSAQGIALLLTDSKGVHIYPGKKTLPNDIKAGKYILNYQLKVISDKTPLRAGQYQTSLRFKLDYY</sequence>
<name>A0A264VQK6_PRORE</name>
<accession>A0A264VQK6</accession>
<dbReference type="GO" id="GO:0009289">
    <property type="term" value="C:pilus"/>
    <property type="evidence" value="ECO:0007669"/>
    <property type="project" value="InterPro"/>
</dbReference>
<dbReference type="AlphaFoldDB" id="A0A264VQK6"/>
<dbReference type="PANTHER" id="PTHR33420">
    <property type="entry name" value="FIMBRIAL SUBUNIT ELFA-RELATED"/>
    <property type="match status" value="1"/>
</dbReference>
<dbReference type="GO" id="GO:0043709">
    <property type="term" value="P:cell adhesion involved in single-species biofilm formation"/>
    <property type="evidence" value="ECO:0007669"/>
    <property type="project" value="TreeGrafter"/>
</dbReference>
<dbReference type="Proteomes" id="UP000216001">
    <property type="component" value="Unassembled WGS sequence"/>
</dbReference>
<protein>
    <submittedName>
        <fullName evidence="1">MrfB protein</fullName>
    </submittedName>
</protein>
<evidence type="ECO:0000313" key="2">
    <source>
        <dbReference type="Proteomes" id="UP000216001"/>
    </source>
</evidence>
<dbReference type="EMBL" id="NOWC01000026">
    <property type="protein sequence ID" value="OZS73107.1"/>
    <property type="molecule type" value="Genomic_DNA"/>
</dbReference>
<dbReference type="InterPro" id="IPR050263">
    <property type="entry name" value="Bact_Fimbrial_Adh_Pro"/>
</dbReference>